<name>E8LFN4_9FIRM</name>
<sequence>MVWRNGAGSILFMEARTMQPVKIRILSTTKDEGSEAQASEQKYTGMMTEKGGKYYVIYKEDEQSGLDNTKTTLKWDDEHVIVMRSGSVDHRQEFRRGYVDKSLYQTPYMKIPLTTETSYVYTHFRNGMWQLEMEYTLYHDDKPYGEMKILIEVEEI</sequence>
<dbReference type="Pfam" id="PF09148">
    <property type="entry name" value="DUF1934"/>
    <property type="match status" value="1"/>
</dbReference>
<keyword evidence="2" id="KW-1185">Reference proteome</keyword>
<dbReference type="Gene3D" id="2.40.128.20">
    <property type="match status" value="1"/>
</dbReference>
<evidence type="ECO:0000313" key="1">
    <source>
        <dbReference type="EMBL" id="EFY04299.1"/>
    </source>
</evidence>
<gene>
    <name evidence="1" type="ORF">HMPREF9443_01675</name>
</gene>
<dbReference type="Proteomes" id="UP000004923">
    <property type="component" value="Unassembled WGS sequence"/>
</dbReference>
<dbReference type="eggNOG" id="COG4506">
    <property type="taxonomic scope" value="Bacteria"/>
</dbReference>
<protein>
    <recommendedName>
        <fullName evidence="3">DUF1934 domain-containing protein</fullName>
    </recommendedName>
</protein>
<evidence type="ECO:0008006" key="3">
    <source>
        <dbReference type="Google" id="ProtNLM"/>
    </source>
</evidence>
<dbReference type="SUPFAM" id="SSF50814">
    <property type="entry name" value="Lipocalins"/>
    <property type="match status" value="1"/>
</dbReference>
<proteinExistence type="predicted"/>
<accession>E8LFN4</accession>
<dbReference type="InterPro" id="IPR015231">
    <property type="entry name" value="DUF1934"/>
</dbReference>
<dbReference type="EMBL" id="AEVN01000086">
    <property type="protein sequence ID" value="EFY04299.1"/>
    <property type="molecule type" value="Genomic_DNA"/>
</dbReference>
<reference evidence="1 2" key="1">
    <citation type="submission" date="2011-01" db="EMBL/GenBank/DDBJ databases">
        <authorList>
            <person name="Weinstock G."/>
            <person name="Sodergren E."/>
            <person name="Clifton S."/>
            <person name="Fulton L."/>
            <person name="Fulton B."/>
            <person name="Courtney L."/>
            <person name="Fronick C."/>
            <person name="Harrison M."/>
            <person name="Strong C."/>
            <person name="Farmer C."/>
            <person name="Delahaunty K."/>
            <person name="Markovic C."/>
            <person name="Hall O."/>
            <person name="Minx P."/>
            <person name="Tomlinson C."/>
            <person name="Mitreva M."/>
            <person name="Hou S."/>
            <person name="Chen J."/>
            <person name="Wollam A."/>
            <person name="Pepin K.H."/>
            <person name="Johnson M."/>
            <person name="Bhonagiri V."/>
            <person name="Zhang X."/>
            <person name="Suruliraj S."/>
            <person name="Warren W."/>
            <person name="Chinwalla A."/>
            <person name="Mardis E.R."/>
            <person name="Wilson R.K."/>
        </authorList>
    </citation>
    <scope>NUCLEOTIDE SEQUENCE [LARGE SCALE GENOMIC DNA]</scope>
    <source>
        <strain evidence="1 2">YIT 12067</strain>
    </source>
</reference>
<dbReference type="InterPro" id="IPR012674">
    <property type="entry name" value="Calycin"/>
</dbReference>
<dbReference type="AlphaFoldDB" id="E8LFN4"/>
<dbReference type="HOGENOM" id="CLU_120388_0_2_9"/>
<dbReference type="OrthoDB" id="1680906at2"/>
<organism evidence="1 2">
    <name type="scientific">Phascolarctobacterium succinatutens YIT 12067</name>
    <dbReference type="NCBI Taxonomy" id="626939"/>
    <lineage>
        <taxon>Bacteria</taxon>
        <taxon>Bacillati</taxon>
        <taxon>Bacillota</taxon>
        <taxon>Negativicutes</taxon>
        <taxon>Acidaminococcales</taxon>
        <taxon>Acidaminococcaceae</taxon>
        <taxon>Phascolarctobacterium</taxon>
    </lineage>
</organism>
<evidence type="ECO:0000313" key="2">
    <source>
        <dbReference type="Proteomes" id="UP000004923"/>
    </source>
</evidence>
<comment type="caution">
    <text evidence="1">The sequence shown here is derived from an EMBL/GenBank/DDBJ whole genome shotgun (WGS) entry which is preliminary data.</text>
</comment>
<dbReference type="RefSeq" id="WP_009146024.1">
    <property type="nucleotide sequence ID" value="NZ_GL830919.1"/>
</dbReference>